<sequence length="631" mass="72776">MDPHRPPNPYGYQQPPPGAGNPYGRPPLMNQGPGYGGPPPPGRPPYGGPPPMQSPFRPPGGPFPPGPPGMHPYGPPPVDNEKLTTLFVGAIAPGISDSWIEAMLKECGSLSKWKRLKDQNGKPKGFGFAEFADPDSVLRALRVLGGEGGSEGVVLQALDGSDVKKKLIVKADDNVRRYLDQYQASRQVTAEDQERDASVQKAVRHHVESMLTQSEPTASGAADETTQNEEHGGDRDNQADVDISAEQKDVISKEIAFFRERAAQREQERKRREEDKQRERERMEAERRELESPFAQSARHSRDHGPTANHLPRQAFVRESGHDDMAVDDDDDEDEVERRRQERREQEMEIAYRERERRWEQREAKMARIYERDANKEIEMIERETYERETMATRLAEWNDDKQAASEDFYRNRDKWLHRRLPLREREAQADDRDRRREQDEIEEQRRREEEEIKVGKGLAMGAKITPIHTKISLGKAIKRRANLVGEDDEDDDEAAKKKKRVLVPLDYGELEHYDTAIHAEDRKKKIKELIESIPASQEGLWNWQIKWDELDKDTIEKKLRPFVSKKIVELLGVQEDELTQFVLDFIQKRQPPIALAKELEKTLDEEAAMFVMKLWRMIIFETESRAKRLV</sequence>
<dbReference type="SUPFAM" id="SSF54928">
    <property type="entry name" value="RNA-binding domain, RBD"/>
    <property type="match status" value="1"/>
</dbReference>
<dbReference type="GO" id="GO:0005681">
    <property type="term" value="C:spliceosomal complex"/>
    <property type="evidence" value="ECO:0007669"/>
    <property type="project" value="TreeGrafter"/>
</dbReference>
<feature type="domain" description="PWI" evidence="5">
    <location>
        <begin position="539"/>
        <end position="631"/>
    </location>
</feature>
<feature type="compositionally biased region" description="Basic and acidic residues" evidence="3">
    <location>
        <begin position="262"/>
        <end position="291"/>
    </location>
</feature>
<feature type="compositionally biased region" description="Acidic residues" evidence="3">
    <location>
        <begin position="326"/>
        <end position="335"/>
    </location>
</feature>
<dbReference type="InterPro" id="IPR002483">
    <property type="entry name" value="PWI_dom"/>
</dbReference>
<evidence type="ECO:0000256" key="3">
    <source>
        <dbReference type="SAM" id="MobiDB-lite"/>
    </source>
</evidence>
<dbReference type="AlphaFoldDB" id="A0A8H7PDI4"/>
<dbReference type="SMART" id="SM00311">
    <property type="entry name" value="PWI"/>
    <property type="match status" value="1"/>
</dbReference>
<feature type="domain" description="RRM" evidence="4">
    <location>
        <begin position="84"/>
        <end position="174"/>
    </location>
</feature>
<dbReference type="InterPro" id="IPR000504">
    <property type="entry name" value="RRM_dom"/>
</dbReference>
<reference evidence="6" key="1">
    <citation type="submission" date="2020-12" db="EMBL/GenBank/DDBJ databases">
        <title>Metabolic potential, ecology and presence of endohyphal bacteria is reflected in genomic diversity of Mucoromycotina.</title>
        <authorList>
            <person name="Muszewska A."/>
            <person name="Okrasinska A."/>
            <person name="Steczkiewicz K."/>
            <person name="Drgas O."/>
            <person name="Orlowska M."/>
            <person name="Perlinska-Lenart U."/>
            <person name="Aleksandrzak-Piekarczyk T."/>
            <person name="Szatraj K."/>
            <person name="Zielenkiewicz U."/>
            <person name="Pilsyk S."/>
            <person name="Malc E."/>
            <person name="Mieczkowski P."/>
            <person name="Kruszewska J.S."/>
            <person name="Biernat P."/>
            <person name="Pawlowska J."/>
        </authorList>
    </citation>
    <scope>NUCLEOTIDE SEQUENCE</scope>
    <source>
        <strain evidence="6">WA0000067209</strain>
    </source>
</reference>
<feature type="region of interest" description="Disordered" evidence="3">
    <location>
        <begin position="189"/>
        <end position="247"/>
    </location>
</feature>
<evidence type="ECO:0000256" key="1">
    <source>
        <dbReference type="ARBA" id="ARBA00022664"/>
    </source>
</evidence>
<dbReference type="PANTHER" id="PTHR18806:SF4">
    <property type="entry name" value="RNA-BINDING PROTEIN 25"/>
    <property type="match status" value="1"/>
</dbReference>
<dbReference type="OrthoDB" id="6275295at2759"/>
<dbReference type="PANTHER" id="PTHR18806">
    <property type="entry name" value="RBM25 PROTEIN"/>
    <property type="match status" value="1"/>
</dbReference>
<feature type="region of interest" description="Disordered" evidence="3">
    <location>
        <begin position="1"/>
        <end position="80"/>
    </location>
</feature>
<proteinExistence type="predicted"/>
<evidence type="ECO:0000259" key="5">
    <source>
        <dbReference type="PROSITE" id="PS51025"/>
    </source>
</evidence>
<evidence type="ECO:0000313" key="7">
    <source>
        <dbReference type="Proteomes" id="UP000654370"/>
    </source>
</evidence>
<feature type="compositionally biased region" description="Pro residues" evidence="3">
    <location>
        <begin position="36"/>
        <end position="78"/>
    </location>
</feature>
<accession>A0A8H7PDI4</accession>
<dbReference type="GO" id="GO:0003729">
    <property type="term" value="F:mRNA binding"/>
    <property type="evidence" value="ECO:0007669"/>
    <property type="project" value="TreeGrafter"/>
</dbReference>
<feature type="compositionally biased region" description="Pro residues" evidence="3">
    <location>
        <begin position="1"/>
        <end position="19"/>
    </location>
</feature>
<dbReference type="InterPro" id="IPR036483">
    <property type="entry name" value="PWI_dom_sf"/>
</dbReference>
<dbReference type="GO" id="GO:0006397">
    <property type="term" value="P:mRNA processing"/>
    <property type="evidence" value="ECO:0007669"/>
    <property type="project" value="UniProtKB-KW"/>
</dbReference>
<keyword evidence="7" id="KW-1185">Reference proteome</keyword>
<comment type="caution">
    <text evidence="6">The sequence shown here is derived from an EMBL/GenBank/DDBJ whole genome shotgun (WGS) entry which is preliminary data.</text>
</comment>
<keyword evidence="1" id="KW-0507">mRNA processing</keyword>
<dbReference type="PROSITE" id="PS51025">
    <property type="entry name" value="PWI"/>
    <property type="match status" value="1"/>
</dbReference>
<dbReference type="InterPro" id="IPR012677">
    <property type="entry name" value="Nucleotide-bd_a/b_plait_sf"/>
</dbReference>
<dbReference type="InterPro" id="IPR035979">
    <property type="entry name" value="RBD_domain_sf"/>
</dbReference>
<protein>
    <submittedName>
        <fullName evidence="6">Uncharacterized protein</fullName>
    </submittedName>
</protein>
<dbReference type="Proteomes" id="UP000654370">
    <property type="component" value="Unassembled WGS sequence"/>
</dbReference>
<dbReference type="SMART" id="SM00360">
    <property type="entry name" value="RRM"/>
    <property type="match status" value="1"/>
</dbReference>
<gene>
    <name evidence="6" type="ORF">INT43_001405</name>
</gene>
<evidence type="ECO:0000313" key="6">
    <source>
        <dbReference type="EMBL" id="KAG2171929.1"/>
    </source>
</evidence>
<organism evidence="6 7">
    <name type="scientific">Mortierella isabellina</name>
    <name type="common">Filamentous fungus</name>
    <name type="synonym">Umbelopsis isabellina</name>
    <dbReference type="NCBI Taxonomy" id="91625"/>
    <lineage>
        <taxon>Eukaryota</taxon>
        <taxon>Fungi</taxon>
        <taxon>Fungi incertae sedis</taxon>
        <taxon>Mucoromycota</taxon>
        <taxon>Mucoromycotina</taxon>
        <taxon>Umbelopsidomycetes</taxon>
        <taxon>Umbelopsidales</taxon>
        <taxon>Umbelopsidaceae</taxon>
        <taxon>Umbelopsis</taxon>
    </lineage>
</organism>
<dbReference type="Gene3D" id="3.30.70.330">
    <property type="match status" value="1"/>
</dbReference>
<feature type="region of interest" description="Disordered" evidence="3">
    <location>
        <begin position="262"/>
        <end position="347"/>
    </location>
</feature>
<evidence type="ECO:0000259" key="4">
    <source>
        <dbReference type="PROSITE" id="PS50102"/>
    </source>
</evidence>
<dbReference type="Pfam" id="PF00076">
    <property type="entry name" value="RRM_1"/>
    <property type="match status" value="1"/>
</dbReference>
<dbReference type="InterPro" id="IPR052768">
    <property type="entry name" value="RBM25"/>
</dbReference>
<dbReference type="EMBL" id="JAEPQZ010000018">
    <property type="protein sequence ID" value="KAG2171929.1"/>
    <property type="molecule type" value="Genomic_DNA"/>
</dbReference>
<feature type="region of interest" description="Disordered" evidence="3">
    <location>
        <begin position="427"/>
        <end position="453"/>
    </location>
</feature>
<evidence type="ECO:0000256" key="2">
    <source>
        <dbReference type="PROSITE-ProRule" id="PRU00176"/>
    </source>
</evidence>
<dbReference type="SUPFAM" id="SSF101233">
    <property type="entry name" value="PWI domain"/>
    <property type="match status" value="1"/>
</dbReference>
<feature type="compositionally biased region" description="Basic and acidic residues" evidence="3">
    <location>
        <begin position="336"/>
        <end position="347"/>
    </location>
</feature>
<dbReference type="Pfam" id="PF01480">
    <property type="entry name" value="PWI"/>
    <property type="match status" value="1"/>
</dbReference>
<keyword evidence="2" id="KW-0694">RNA-binding</keyword>
<dbReference type="Gene3D" id="1.20.1390.10">
    <property type="entry name" value="PWI domain"/>
    <property type="match status" value="1"/>
</dbReference>
<feature type="compositionally biased region" description="Basic and acidic residues" evidence="3">
    <location>
        <begin position="228"/>
        <end position="238"/>
    </location>
</feature>
<dbReference type="CDD" id="cd12446">
    <property type="entry name" value="RRM_RBM25"/>
    <property type="match status" value="1"/>
</dbReference>
<dbReference type="PROSITE" id="PS50102">
    <property type="entry name" value="RRM"/>
    <property type="match status" value="1"/>
</dbReference>
<name>A0A8H7PDI4_MORIS</name>
<dbReference type="InterPro" id="IPR034268">
    <property type="entry name" value="RBM25_RRM"/>
</dbReference>